<feature type="transmembrane region" description="Helical" evidence="1">
    <location>
        <begin position="16"/>
        <end position="34"/>
    </location>
</feature>
<keyword evidence="3" id="KW-1185">Reference proteome</keyword>
<accession>A0A646KRE5</accession>
<dbReference type="EMBL" id="VCLA01000171">
    <property type="protein sequence ID" value="MQT03576.1"/>
    <property type="molecule type" value="Genomic_DNA"/>
</dbReference>
<keyword evidence="1" id="KW-0472">Membrane</keyword>
<evidence type="ECO:0000313" key="2">
    <source>
        <dbReference type="EMBL" id="MQT03576.1"/>
    </source>
</evidence>
<name>A0A646KRE5_STRJU</name>
<keyword evidence="1" id="KW-1133">Transmembrane helix</keyword>
<comment type="caution">
    <text evidence="2">The sequence shown here is derived from an EMBL/GenBank/DDBJ whole genome shotgun (WGS) entry which is preliminary data.</text>
</comment>
<sequence length="83" mass="9245">MPEPITPLSRQDQRSIFVWFLGILAFLYLMQATLTSEAADELIEDASNVTGFAMMTMLAAGTLWDRLHPPSEQDQETTPESGN</sequence>
<proteinExistence type="predicted"/>
<keyword evidence="1" id="KW-0812">Transmembrane</keyword>
<evidence type="ECO:0000313" key="3">
    <source>
        <dbReference type="Proteomes" id="UP000419138"/>
    </source>
</evidence>
<dbReference type="RefSeq" id="WP_153525096.1">
    <property type="nucleotide sequence ID" value="NZ_JBEPDZ010000061.1"/>
</dbReference>
<reference evidence="2 3" key="1">
    <citation type="submission" date="2019-05" db="EMBL/GenBank/DDBJ databases">
        <title>Comparative genomics and metabolomics analyses of clavulanic acid producing Streptomyces species provides insight into specialized metabolism and evolution of beta-lactam biosynthetic gene clusters.</title>
        <authorList>
            <person name="Moore M.A."/>
            <person name="Cruz-Morales P."/>
            <person name="Barona Gomez F."/>
            <person name="Kapil T."/>
        </authorList>
    </citation>
    <scope>NUCLEOTIDE SEQUENCE [LARGE SCALE GENOMIC DNA]</scope>
    <source>
        <strain evidence="2 3">NRRL 5741</strain>
    </source>
</reference>
<dbReference type="AlphaFoldDB" id="A0A646KRE5"/>
<organism evidence="2 3">
    <name type="scientific">Streptomyces jumonjinensis</name>
    <dbReference type="NCBI Taxonomy" id="1945"/>
    <lineage>
        <taxon>Bacteria</taxon>
        <taxon>Bacillati</taxon>
        <taxon>Actinomycetota</taxon>
        <taxon>Actinomycetes</taxon>
        <taxon>Kitasatosporales</taxon>
        <taxon>Streptomycetaceae</taxon>
        <taxon>Streptomyces</taxon>
    </lineage>
</organism>
<dbReference type="Proteomes" id="UP000419138">
    <property type="component" value="Unassembled WGS sequence"/>
</dbReference>
<gene>
    <name evidence="2" type="ORF">FF041_26420</name>
</gene>
<evidence type="ECO:0000256" key="1">
    <source>
        <dbReference type="SAM" id="Phobius"/>
    </source>
</evidence>
<protein>
    <submittedName>
        <fullName evidence="2">Uncharacterized protein</fullName>
    </submittedName>
</protein>